<dbReference type="Gene3D" id="3.40.140.10">
    <property type="entry name" value="Cytidine Deaminase, domain 2"/>
    <property type="match status" value="1"/>
</dbReference>
<proteinExistence type="predicted"/>
<dbReference type="PROSITE" id="PS00903">
    <property type="entry name" value="CYT_DCMP_DEAMINASES_1"/>
    <property type="match status" value="1"/>
</dbReference>
<feature type="domain" description="CMP/dCMP-type deaminase" evidence="3">
    <location>
        <begin position="24"/>
        <end position="158"/>
    </location>
</feature>
<dbReference type="RefSeq" id="WP_132974831.1">
    <property type="nucleotide sequence ID" value="NZ_SMAO01000001.1"/>
</dbReference>
<evidence type="ECO:0000313" key="4">
    <source>
        <dbReference type="EMBL" id="TCT23721.1"/>
    </source>
</evidence>
<evidence type="ECO:0000313" key="5">
    <source>
        <dbReference type="Proteomes" id="UP000295717"/>
    </source>
</evidence>
<dbReference type="SUPFAM" id="SSF53927">
    <property type="entry name" value="Cytidine deaminase-like"/>
    <property type="match status" value="1"/>
</dbReference>
<reference evidence="4 5" key="1">
    <citation type="submission" date="2019-03" db="EMBL/GenBank/DDBJ databases">
        <title>Genomic Encyclopedia of Type Strains, Phase IV (KMG-IV): sequencing the most valuable type-strain genomes for metagenomic binning, comparative biology and taxonomic classification.</title>
        <authorList>
            <person name="Goeker M."/>
        </authorList>
    </citation>
    <scope>NUCLEOTIDE SEQUENCE [LARGE SCALE GENOMIC DNA]</scope>
    <source>
        <strain evidence="4 5">DSM 13587</strain>
    </source>
</reference>
<dbReference type="PROSITE" id="PS51747">
    <property type="entry name" value="CYT_DCMP_DEAMINASES_2"/>
    <property type="match status" value="1"/>
</dbReference>
<protein>
    <submittedName>
        <fullName evidence="4">tRNA(Arg) A34 adenosine deaminase TadA</fullName>
    </submittedName>
</protein>
<evidence type="ECO:0000256" key="2">
    <source>
        <dbReference type="ARBA" id="ARBA00022833"/>
    </source>
</evidence>
<evidence type="ECO:0000259" key="3">
    <source>
        <dbReference type="PROSITE" id="PS51747"/>
    </source>
</evidence>
<keyword evidence="5" id="KW-1185">Reference proteome</keyword>
<accession>A0A4R3N5W8</accession>
<dbReference type="InterPro" id="IPR002125">
    <property type="entry name" value="CMP_dCMP_dom"/>
</dbReference>
<organism evidence="4 5">
    <name type="scientific">Thiobaca trueperi</name>
    <dbReference type="NCBI Taxonomy" id="127458"/>
    <lineage>
        <taxon>Bacteria</taxon>
        <taxon>Pseudomonadati</taxon>
        <taxon>Pseudomonadota</taxon>
        <taxon>Gammaproteobacteria</taxon>
        <taxon>Chromatiales</taxon>
        <taxon>Chromatiaceae</taxon>
        <taxon>Thiobaca</taxon>
    </lineage>
</organism>
<dbReference type="Proteomes" id="UP000295717">
    <property type="component" value="Unassembled WGS sequence"/>
</dbReference>
<dbReference type="PANTHER" id="PTHR11079">
    <property type="entry name" value="CYTOSINE DEAMINASE FAMILY MEMBER"/>
    <property type="match status" value="1"/>
</dbReference>
<dbReference type="InterPro" id="IPR016192">
    <property type="entry name" value="APOBEC/CMP_deaminase_Zn-bd"/>
</dbReference>
<dbReference type="GO" id="GO:0016787">
    <property type="term" value="F:hydrolase activity"/>
    <property type="evidence" value="ECO:0007669"/>
    <property type="project" value="InterPro"/>
</dbReference>
<dbReference type="GO" id="GO:0008270">
    <property type="term" value="F:zinc ion binding"/>
    <property type="evidence" value="ECO:0007669"/>
    <property type="project" value="InterPro"/>
</dbReference>
<name>A0A4R3N5W8_9GAMM</name>
<dbReference type="PANTHER" id="PTHR11079:SF162">
    <property type="entry name" value="RIBOFLAVIN BIOSYNTHESIS PROTEIN PYRD, CHLOROPLASTIC"/>
    <property type="match status" value="1"/>
</dbReference>
<evidence type="ECO:0000256" key="1">
    <source>
        <dbReference type="ARBA" id="ARBA00022723"/>
    </source>
</evidence>
<dbReference type="InterPro" id="IPR016193">
    <property type="entry name" value="Cytidine_deaminase-like"/>
</dbReference>
<keyword evidence="2" id="KW-0862">Zinc</keyword>
<dbReference type="EMBL" id="SMAO01000001">
    <property type="protein sequence ID" value="TCT23721.1"/>
    <property type="molecule type" value="Genomic_DNA"/>
</dbReference>
<comment type="caution">
    <text evidence="4">The sequence shown here is derived from an EMBL/GenBank/DDBJ whole genome shotgun (WGS) entry which is preliminary data.</text>
</comment>
<gene>
    <name evidence="4" type="ORF">EDC35_10132</name>
</gene>
<dbReference type="CDD" id="cd01285">
    <property type="entry name" value="nucleoside_deaminase"/>
    <property type="match status" value="1"/>
</dbReference>
<dbReference type="OrthoDB" id="9802676at2"/>
<sequence>MQPIQIVFPDWIDGYLARYPTHFSDDRQRMALVLDLAREHVRLGTGGPFSAAVFAARDGRLLAVGVNLVLSSGCSSAHAEMVAIASAQQRLGHQDLRQAVPGGCTLFSSAEPCAMCMGALPWSGIERLVCAARDEDVRAIGFDEGHKPPDWVAGYAQRGIDVTRDLLRDEAIEVLNHYAATGGQIYGPGCAMAE</sequence>
<dbReference type="Pfam" id="PF00383">
    <property type="entry name" value="dCMP_cyt_deam_1"/>
    <property type="match status" value="1"/>
</dbReference>
<keyword evidence="1" id="KW-0479">Metal-binding</keyword>
<dbReference type="AlphaFoldDB" id="A0A4R3N5W8"/>